<dbReference type="GO" id="GO:0003677">
    <property type="term" value="F:DNA binding"/>
    <property type="evidence" value="ECO:0007669"/>
    <property type="project" value="UniProtKB-KW"/>
</dbReference>
<dbReference type="SUPFAM" id="SSF47413">
    <property type="entry name" value="lambda repressor-like DNA-binding domains"/>
    <property type="match status" value="1"/>
</dbReference>
<dbReference type="PROSITE" id="PS50943">
    <property type="entry name" value="HTH_CROC1"/>
    <property type="match status" value="1"/>
</dbReference>
<dbReference type="Proteomes" id="UP000251047">
    <property type="component" value="Unassembled WGS sequence"/>
</dbReference>
<dbReference type="InterPro" id="IPR010982">
    <property type="entry name" value="Lambda_DNA-bd_dom_sf"/>
</dbReference>
<protein>
    <submittedName>
        <fullName evidence="3">Transcriptional regulator</fullName>
    </submittedName>
</protein>
<evidence type="ECO:0000259" key="2">
    <source>
        <dbReference type="PROSITE" id="PS50943"/>
    </source>
</evidence>
<reference evidence="3 4" key="1">
    <citation type="journal article" date="2018" name="Syst. Appl. Microbiol.">
        <title>Corynebacterium heidelbergense sp. nov., isolated from the preen glands of Egyptian geese (Alopochen aegyptiacus).</title>
        <authorList>
            <person name="Braun M.S."/>
            <person name="Wang E."/>
            <person name="Zimmermann S."/>
            <person name="Wink M."/>
        </authorList>
    </citation>
    <scope>NUCLEOTIDE SEQUENCE [LARGE SCALE GENOMIC DNA]</scope>
    <source>
        <strain evidence="3 4">DSM 104638</strain>
    </source>
</reference>
<sequence length="65" mass="7615">MRNRVSELRRQHRFSQQGLAERLGVTRQTVISIEKGRFCPSLPLAFQIAAEFQLPIEDIFYPDPR</sequence>
<accession>A0A364VDK8</accession>
<dbReference type="CDD" id="cd00093">
    <property type="entry name" value="HTH_XRE"/>
    <property type="match status" value="1"/>
</dbReference>
<dbReference type="RefSeq" id="WP_112768823.1">
    <property type="nucleotide sequence ID" value="NZ_CP063191.1"/>
</dbReference>
<feature type="domain" description="HTH cro/C1-type" evidence="2">
    <location>
        <begin position="5"/>
        <end position="59"/>
    </location>
</feature>
<dbReference type="EMBL" id="PHQP01000007">
    <property type="protein sequence ID" value="RAV34727.1"/>
    <property type="molecule type" value="Genomic_DNA"/>
</dbReference>
<evidence type="ECO:0000313" key="4">
    <source>
        <dbReference type="Proteomes" id="UP000251047"/>
    </source>
</evidence>
<dbReference type="AlphaFoldDB" id="A0A364VDK8"/>
<gene>
    <name evidence="3" type="ORF">CWC39_01870</name>
</gene>
<name>A0A364VDK8_9CORY</name>
<dbReference type="Gene3D" id="1.10.260.40">
    <property type="entry name" value="lambda repressor-like DNA-binding domains"/>
    <property type="match status" value="1"/>
</dbReference>
<proteinExistence type="predicted"/>
<dbReference type="InterPro" id="IPR001387">
    <property type="entry name" value="Cro/C1-type_HTH"/>
</dbReference>
<comment type="caution">
    <text evidence="3">The sequence shown here is derived from an EMBL/GenBank/DDBJ whole genome shotgun (WGS) entry which is preliminary data.</text>
</comment>
<dbReference type="PANTHER" id="PTHR46558">
    <property type="entry name" value="TRACRIPTIONAL REGULATORY PROTEIN-RELATED-RELATED"/>
    <property type="match status" value="1"/>
</dbReference>
<keyword evidence="1" id="KW-0238">DNA-binding</keyword>
<dbReference type="OrthoDB" id="7428772at2"/>
<organism evidence="3 4">
    <name type="scientific">Corynebacterium heidelbergense</name>
    <dbReference type="NCBI Taxonomy" id="2055947"/>
    <lineage>
        <taxon>Bacteria</taxon>
        <taxon>Bacillati</taxon>
        <taxon>Actinomycetota</taxon>
        <taxon>Actinomycetes</taxon>
        <taxon>Mycobacteriales</taxon>
        <taxon>Corynebacteriaceae</taxon>
        <taxon>Corynebacterium</taxon>
    </lineage>
</organism>
<evidence type="ECO:0000256" key="1">
    <source>
        <dbReference type="ARBA" id="ARBA00023125"/>
    </source>
</evidence>
<dbReference type="Pfam" id="PF01381">
    <property type="entry name" value="HTH_3"/>
    <property type="match status" value="1"/>
</dbReference>
<dbReference type="PANTHER" id="PTHR46558:SF4">
    <property type="entry name" value="DNA-BIDING PHAGE PROTEIN"/>
    <property type="match status" value="1"/>
</dbReference>
<dbReference type="SMART" id="SM00530">
    <property type="entry name" value="HTH_XRE"/>
    <property type="match status" value="1"/>
</dbReference>
<evidence type="ECO:0000313" key="3">
    <source>
        <dbReference type="EMBL" id="RAV34727.1"/>
    </source>
</evidence>